<evidence type="ECO:0000256" key="1">
    <source>
        <dbReference type="ARBA" id="ARBA00004496"/>
    </source>
</evidence>
<evidence type="ECO:0000256" key="5">
    <source>
        <dbReference type="SAM" id="MobiDB-lite"/>
    </source>
</evidence>
<keyword evidence="4" id="KW-0507">mRNA processing</keyword>
<dbReference type="FunFam" id="2.30.29.30:FF:000159">
    <property type="entry name" value="mRNA-decapping enzyme-like protein"/>
    <property type="match status" value="1"/>
</dbReference>
<dbReference type="GO" id="GO:0008047">
    <property type="term" value="F:enzyme activator activity"/>
    <property type="evidence" value="ECO:0007669"/>
    <property type="project" value="InterPro"/>
</dbReference>
<comment type="caution">
    <text evidence="6">The sequence shown here is derived from an EMBL/GenBank/DDBJ whole genome shotgun (WGS) entry which is preliminary data.</text>
</comment>
<evidence type="ECO:0000256" key="2">
    <source>
        <dbReference type="ARBA" id="ARBA00008778"/>
    </source>
</evidence>
<dbReference type="InterPro" id="IPR011993">
    <property type="entry name" value="PH-like_dom_sf"/>
</dbReference>
<accession>A0AAD4PF96</accession>
<dbReference type="PANTHER" id="PTHR16290">
    <property type="entry name" value="TRANSCRIPTION FACTOR SMIF DECAPPING ENZYME DCP1"/>
    <property type="match status" value="1"/>
</dbReference>
<keyword evidence="7" id="KW-1185">Reference proteome</keyword>
<dbReference type="EMBL" id="SDAM02000019">
    <property type="protein sequence ID" value="KAH6836787.1"/>
    <property type="molecule type" value="Genomic_DNA"/>
</dbReference>
<evidence type="ECO:0000256" key="4">
    <source>
        <dbReference type="ARBA" id="ARBA00022664"/>
    </source>
</evidence>
<evidence type="ECO:0000256" key="3">
    <source>
        <dbReference type="ARBA" id="ARBA00022490"/>
    </source>
</evidence>
<dbReference type="GO" id="GO:0031087">
    <property type="term" value="P:deadenylation-independent decapping of nuclear-transcribed mRNA"/>
    <property type="evidence" value="ECO:0007669"/>
    <property type="project" value="TreeGrafter"/>
</dbReference>
<evidence type="ECO:0008006" key="8">
    <source>
        <dbReference type="Google" id="ProtNLM"/>
    </source>
</evidence>
<feature type="region of interest" description="Disordered" evidence="5">
    <location>
        <begin position="150"/>
        <end position="171"/>
    </location>
</feature>
<feature type="region of interest" description="Disordered" evidence="5">
    <location>
        <begin position="209"/>
        <end position="265"/>
    </location>
</feature>
<name>A0AAD4PF96_PERFH</name>
<reference evidence="6 7" key="1">
    <citation type="journal article" date="2021" name="Nat. Commun.">
        <title>Incipient diploidization of the medicinal plant Perilla within 10,000 years.</title>
        <authorList>
            <person name="Zhang Y."/>
            <person name="Shen Q."/>
            <person name="Leng L."/>
            <person name="Zhang D."/>
            <person name="Chen S."/>
            <person name="Shi Y."/>
            <person name="Ning Z."/>
            <person name="Chen S."/>
        </authorList>
    </citation>
    <scope>NUCLEOTIDE SEQUENCE [LARGE SCALE GENOMIC DNA]</scope>
    <source>
        <strain evidence="7">cv. PC099</strain>
    </source>
</reference>
<protein>
    <recommendedName>
        <fullName evidence="8">mRNA-decapping enzyme-like protein</fullName>
    </recommendedName>
</protein>
<comment type="similarity">
    <text evidence="2">Belongs to the DCP1 family.</text>
</comment>
<dbReference type="GO" id="GO:0003729">
    <property type="term" value="F:mRNA binding"/>
    <property type="evidence" value="ECO:0007669"/>
    <property type="project" value="TreeGrafter"/>
</dbReference>
<dbReference type="GO" id="GO:0000932">
    <property type="term" value="C:P-body"/>
    <property type="evidence" value="ECO:0007669"/>
    <property type="project" value="TreeGrafter"/>
</dbReference>
<sequence length="343" mass="38051">MLKTKGRKLKPILDEKSTKLLNLTVLQRLDHCVQEILAIAAHVVIYELNTDIIEWNRKNVEGSLFVVRRNTQPRFQFIVMNRLNTENLVESLLRDFEYEVQGPYLLYRNHTEEINGIWFYNANECGEVADLFGRILNGYSKVLTNSKASPIKSEVEKDAPQEPSSTTTPNVEDVVDDRSFVNISSPYQSSTALGSAPPQIITLETLRSAPAPAPSPSAPILSIPENPESKGTKKCTTDLVKPLSFLSPRPPSPQITTPLTSSVPTASPLISPGNLKRPYGELFLLPFPPPPSPTQSLTPTSVPSPTYVPVISREKIRKALQLLIQDNQFIDIVYRAVVNAPEG</sequence>
<dbReference type="InterPro" id="IPR010334">
    <property type="entry name" value="Dcp1"/>
</dbReference>
<dbReference type="Pfam" id="PF06058">
    <property type="entry name" value="DCP1"/>
    <property type="match status" value="1"/>
</dbReference>
<dbReference type="GO" id="GO:0000290">
    <property type="term" value="P:deadenylation-dependent decapping of nuclear-transcribed mRNA"/>
    <property type="evidence" value="ECO:0007669"/>
    <property type="project" value="InterPro"/>
</dbReference>
<dbReference type="CDD" id="cd13182">
    <property type="entry name" value="EVH1-like_Dcp1"/>
    <property type="match status" value="1"/>
</dbReference>
<feature type="compositionally biased region" description="Polar residues" evidence="5">
    <location>
        <begin position="254"/>
        <end position="265"/>
    </location>
</feature>
<dbReference type="AlphaFoldDB" id="A0AAD4PF96"/>
<dbReference type="Gene3D" id="2.30.29.30">
    <property type="entry name" value="Pleckstrin-homology domain (PH domain)/Phosphotyrosine-binding domain (PTB)"/>
    <property type="match status" value="1"/>
</dbReference>
<keyword evidence="3" id="KW-0963">Cytoplasm</keyword>
<dbReference type="GO" id="GO:0006397">
    <property type="term" value="P:mRNA processing"/>
    <property type="evidence" value="ECO:0007669"/>
    <property type="project" value="UniProtKB-KW"/>
</dbReference>
<comment type="subcellular location">
    <subcellularLocation>
        <location evidence="1">Cytoplasm</location>
    </subcellularLocation>
</comment>
<dbReference type="Proteomes" id="UP001190926">
    <property type="component" value="Unassembled WGS sequence"/>
</dbReference>
<proteinExistence type="inferred from homology"/>
<dbReference type="SUPFAM" id="SSF50729">
    <property type="entry name" value="PH domain-like"/>
    <property type="match status" value="1"/>
</dbReference>
<evidence type="ECO:0000313" key="7">
    <source>
        <dbReference type="Proteomes" id="UP001190926"/>
    </source>
</evidence>
<evidence type="ECO:0000313" key="6">
    <source>
        <dbReference type="EMBL" id="KAH6836787.1"/>
    </source>
</evidence>
<organism evidence="6 7">
    <name type="scientific">Perilla frutescens var. hirtella</name>
    <name type="common">Perilla citriodora</name>
    <name type="synonym">Perilla setoyensis</name>
    <dbReference type="NCBI Taxonomy" id="608512"/>
    <lineage>
        <taxon>Eukaryota</taxon>
        <taxon>Viridiplantae</taxon>
        <taxon>Streptophyta</taxon>
        <taxon>Embryophyta</taxon>
        <taxon>Tracheophyta</taxon>
        <taxon>Spermatophyta</taxon>
        <taxon>Magnoliopsida</taxon>
        <taxon>eudicotyledons</taxon>
        <taxon>Gunneridae</taxon>
        <taxon>Pentapetalae</taxon>
        <taxon>asterids</taxon>
        <taxon>lamiids</taxon>
        <taxon>Lamiales</taxon>
        <taxon>Lamiaceae</taxon>
        <taxon>Nepetoideae</taxon>
        <taxon>Elsholtzieae</taxon>
        <taxon>Perilla</taxon>
    </lineage>
</organism>
<dbReference type="PANTHER" id="PTHR16290:SF0">
    <property type="entry name" value="DECAPPING PROTEIN 1, ISOFORM A"/>
    <property type="match status" value="1"/>
</dbReference>
<gene>
    <name evidence="6" type="ORF">C2S53_008234</name>
</gene>